<feature type="compositionally biased region" description="Low complexity" evidence="1">
    <location>
        <begin position="77"/>
        <end position="92"/>
    </location>
</feature>
<dbReference type="Pfam" id="PF13332">
    <property type="entry name" value="Fil_haemagg_2"/>
    <property type="match status" value="1"/>
</dbReference>
<evidence type="ECO:0008006" key="4">
    <source>
        <dbReference type="Google" id="ProtNLM"/>
    </source>
</evidence>
<evidence type="ECO:0000313" key="3">
    <source>
        <dbReference type="Proteomes" id="UP000571554"/>
    </source>
</evidence>
<comment type="caution">
    <text evidence="2">The sequence shown here is derived from an EMBL/GenBank/DDBJ whole genome shotgun (WGS) entry which is preliminary data.</text>
</comment>
<accession>A0A7W9U393</accession>
<evidence type="ECO:0000256" key="1">
    <source>
        <dbReference type="SAM" id="MobiDB-lite"/>
    </source>
</evidence>
<feature type="compositionally biased region" description="Low complexity" evidence="1">
    <location>
        <begin position="178"/>
        <end position="189"/>
    </location>
</feature>
<evidence type="ECO:0000313" key="2">
    <source>
        <dbReference type="EMBL" id="MBB6106119.1"/>
    </source>
</evidence>
<protein>
    <recommendedName>
        <fullName evidence="4">Filamentous hemagglutinin</fullName>
    </recommendedName>
</protein>
<keyword evidence="3" id="KW-1185">Reference proteome</keyword>
<name>A0A7W9U393_9BURK</name>
<organism evidence="2 3">
    <name type="scientific">Paraburkholderia bannensis</name>
    <dbReference type="NCBI Taxonomy" id="765414"/>
    <lineage>
        <taxon>Bacteria</taxon>
        <taxon>Pseudomonadati</taxon>
        <taxon>Pseudomonadota</taxon>
        <taxon>Betaproteobacteria</taxon>
        <taxon>Burkholderiales</taxon>
        <taxon>Burkholderiaceae</taxon>
        <taxon>Paraburkholderia</taxon>
    </lineage>
</organism>
<feature type="region of interest" description="Disordered" evidence="1">
    <location>
        <begin position="65"/>
        <end position="98"/>
    </location>
</feature>
<reference evidence="2 3" key="1">
    <citation type="submission" date="2020-08" db="EMBL/GenBank/DDBJ databases">
        <title>Above-ground endophytic microbial communities from plants in different locations in the United States.</title>
        <authorList>
            <person name="Frank C."/>
        </authorList>
    </citation>
    <scope>NUCLEOTIDE SEQUENCE [LARGE SCALE GENOMIC DNA]</scope>
    <source>
        <strain evidence="2 3">WP4_2_2</strain>
    </source>
</reference>
<dbReference type="InterPro" id="IPR025157">
    <property type="entry name" value="Hemagglutinin_rpt"/>
</dbReference>
<sequence length="592" mass="57913">MSKAHGNANSDSAIANNTHINAGNSVTILSGGDTNIIGANVNARQVNADIGGDLNIASVQDTMTSAAHQESSGGGFSVSQGGASGSFSSQHGDASGNYAGVNEQAGIQAGDGGFNVNVKGNTDLKGATIASTADAANNNLSTGTLTFSDIQNSSSYNAHSGGIGGGVTMGDGGSNYATHGSTSGSNTGGVAPMLSQNDSGSDSATTRSAISAGTISVTDAAHQTQDVTSLSRDATNTNGTVAKTPDVNNMLNQQADTMRAAQAAGQVVSQGIGAYADKKRDDAADAYDAAKQRGDSEGMAAAEADYNNWKEGGDSRAELHAAGGSLIGGLGGGTAFSTVGGAAGAGIASRMAETLNDISKGVASATGSDLIGNLAANIAAGVGGAAVGGTAGAAMASNVHLYNQSVDDERALSGDPARKTTSLFSLAMQGIANGLSAIVGMGGGGPPASPGMAMAQSSPGPAANVASGLAGSLSNIAIFNSGNDVKSGVPGSDFTPSPDVTGPYVRPSGAGPNAAQKASVQGKPCVDCGTVTGNQVADHIDPLVVQYYRDGAVDVPAQSSVDAVQPHCPTCSAVQGGQLGAFGKMMRNYFGF</sequence>
<gene>
    <name evidence="2" type="ORF">F4827_005990</name>
</gene>
<dbReference type="Proteomes" id="UP000571554">
    <property type="component" value="Unassembled WGS sequence"/>
</dbReference>
<feature type="region of interest" description="Disordered" evidence="1">
    <location>
        <begin position="220"/>
        <end position="240"/>
    </location>
</feature>
<dbReference type="EMBL" id="JACHBW010000023">
    <property type="protein sequence ID" value="MBB6106119.1"/>
    <property type="molecule type" value="Genomic_DNA"/>
</dbReference>
<dbReference type="GO" id="GO:0003824">
    <property type="term" value="F:catalytic activity"/>
    <property type="evidence" value="ECO:0007669"/>
    <property type="project" value="UniProtKB-ARBA"/>
</dbReference>
<feature type="region of interest" description="Disordered" evidence="1">
    <location>
        <begin position="174"/>
        <end position="207"/>
    </location>
</feature>
<dbReference type="AlphaFoldDB" id="A0A7W9U393"/>
<proteinExistence type="predicted"/>
<feature type="compositionally biased region" description="Polar residues" evidence="1">
    <location>
        <begin position="194"/>
        <end position="207"/>
    </location>
</feature>